<name>A0ABT8HKI7_MYCAO</name>
<organism evidence="4 5">
    <name type="scientific">Mycolicibacterium austroafricanum</name>
    <name type="common">Mycobacterium austroafricanum</name>
    <dbReference type="NCBI Taxonomy" id="39687"/>
    <lineage>
        <taxon>Bacteria</taxon>
        <taxon>Bacillati</taxon>
        <taxon>Actinomycetota</taxon>
        <taxon>Actinomycetes</taxon>
        <taxon>Mycobacteriales</taxon>
        <taxon>Mycobacteriaceae</taxon>
        <taxon>Mycolicibacterium</taxon>
    </lineage>
</organism>
<feature type="transmembrane region" description="Helical" evidence="2">
    <location>
        <begin position="24"/>
        <end position="48"/>
    </location>
</feature>
<keyword evidence="2" id="KW-1133">Transmembrane helix</keyword>
<keyword evidence="2" id="KW-0472">Membrane</keyword>
<feature type="domain" description="DUF6777" evidence="3">
    <location>
        <begin position="108"/>
        <end position="274"/>
    </location>
</feature>
<dbReference type="EMBL" id="JAUHTC010000089">
    <property type="protein sequence ID" value="MDN4521277.1"/>
    <property type="molecule type" value="Genomic_DNA"/>
</dbReference>
<evidence type="ECO:0000313" key="5">
    <source>
        <dbReference type="Proteomes" id="UP001172687"/>
    </source>
</evidence>
<keyword evidence="2" id="KW-0812">Transmembrane</keyword>
<evidence type="ECO:0000259" key="3">
    <source>
        <dbReference type="Pfam" id="PF20568"/>
    </source>
</evidence>
<dbReference type="InterPro" id="IPR046704">
    <property type="entry name" value="DUF6777"/>
</dbReference>
<evidence type="ECO:0000256" key="2">
    <source>
        <dbReference type="SAM" id="Phobius"/>
    </source>
</evidence>
<keyword evidence="5" id="KW-1185">Reference proteome</keyword>
<accession>A0ABT8HKI7</accession>
<evidence type="ECO:0000313" key="4">
    <source>
        <dbReference type="EMBL" id="MDN4521277.1"/>
    </source>
</evidence>
<dbReference type="Pfam" id="PF20568">
    <property type="entry name" value="DUF6777"/>
    <property type="match status" value="1"/>
</dbReference>
<gene>
    <name evidence="4" type="ORF">QYF68_26145</name>
</gene>
<feature type="compositionally biased region" description="Polar residues" evidence="1">
    <location>
        <begin position="10"/>
        <end position="21"/>
    </location>
</feature>
<feature type="region of interest" description="Disordered" evidence="1">
    <location>
        <begin position="258"/>
        <end position="298"/>
    </location>
</feature>
<evidence type="ECO:0000256" key="1">
    <source>
        <dbReference type="SAM" id="MobiDB-lite"/>
    </source>
</evidence>
<feature type="region of interest" description="Disordered" evidence="1">
    <location>
        <begin position="1"/>
        <end position="21"/>
    </location>
</feature>
<sequence length="298" mass="30543">MTDVPVGWQDPNSQEPSTKRNPTAVLTAAAVLLTVAVLATFVAVVLIADDGAGEDAHGSPIMLIAANAQTENPFTPSTALIPPQDSSALTPHPASPIPVSAQRGVQVADGLQPGLYGGSAQTNSCDAAALANYLDRDPTLATVWGNTVGVEPPALPHYLNTLTPVVLTYDTWVTSHTPVDGAGTPFQAVLQAGSAVLVDGVGVPRAHCASGAPLRPPLNASLAEFVTAGERWPGFEAQNVIAVAYADPTSPEQPVEEFTLQDLSSGQPFTRAAGGTINIDPQSSVPLPDPASMNAPPT</sequence>
<reference evidence="4" key="1">
    <citation type="submission" date="2023-07" db="EMBL/GenBank/DDBJ databases">
        <title>Degradation of tert-butanol by M. austroafricanum TBA100.</title>
        <authorList>
            <person name="Helbich S."/>
            <person name="Vainshtein Y."/>
        </authorList>
    </citation>
    <scope>NUCLEOTIDE SEQUENCE</scope>
    <source>
        <strain evidence="4">TBA100</strain>
    </source>
</reference>
<protein>
    <recommendedName>
        <fullName evidence="3">DUF6777 domain-containing protein</fullName>
    </recommendedName>
</protein>
<dbReference type="Proteomes" id="UP001172687">
    <property type="component" value="Unassembled WGS sequence"/>
</dbReference>
<comment type="caution">
    <text evidence="4">The sequence shown here is derived from an EMBL/GenBank/DDBJ whole genome shotgun (WGS) entry which is preliminary data.</text>
</comment>
<dbReference type="RefSeq" id="WP_208675608.1">
    <property type="nucleotide sequence ID" value="NZ_CP070380.1"/>
</dbReference>
<proteinExistence type="predicted"/>